<gene>
    <name evidence="1" type="ORF">ABGB03_05085</name>
</gene>
<accession>A0AAU7BW15</accession>
<reference evidence="1" key="1">
    <citation type="submission" date="2024-05" db="EMBL/GenBank/DDBJ databases">
        <title>Pontimicrobium maritimus sp. nov., isolated form sea water.</title>
        <authorList>
            <person name="Muhammad N."/>
            <person name="Vuong T.Q."/>
            <person name="Han H.L."/>
            <person name="Kim S.-G."/>
        </authorList>
    </citation>
    <scope>NUCLEOTIDE SEQUENCE</scope>
    <source>
        <strain evidence="1">SW4</strain>
    </source>
</reference>
<protein>
    <submittedName>
        <fullName evidence="1">SRPBCC family protein</fullName>
    </submittedName>
</protein>
<dbReference type="SUPFAM" id="SSF55961">
    <property type="entry name" value="Bet v1-like"/>
    <property type="match status" value="1"/>
</dbReference>
<proteinExistence type="predicted"/>
<dbReference type="CDD" id="cd07818">
    <property type="entry name" value="SRPBCC_1"/>
    <property type="match status" value="1"/>
</dbReference>
<evidence type="ECO:0000313" key="1">
    <source>
        <dbReference type="EMBL" id="XBG62278.1"/>
    </source>
</evidence>
<dbReference type="InterPro" id="IPR023393">
    <property type="entry name" value="START-like_dom_sf"/>
</dbReference>
<organism evidence="1">
    <name type="scientific">Pontimicrobium sp. SW4</name>
    <dbReference type="NCBI Taxonomy" id="3153519"/>
    <lineage>
        <taxon>Bacteria</taxon>
        <taxon>Pseudomonadati</taxon>
        <taxon>Bacteroidota</taxon>
        <taxon>Flavobacteriia</taxon>
        <taxon>Flavobacteriales</taxon>
        <taxon>Flavobacteriaceae</taxon>
        <taxon>Pontimicrobium</taxon>
    </lineage>
</organism>
<dbReference type="RefSeq" id="WP_347925392.1">
    <property type="nucleotide sequence ID" value="NZ_CP157199.1"/>
</dbReference>
<sequence>MEIFLYVLAAIVLLIVVLGLIAPKTYQVRRSIIINCPLSETFDYLKLIKNQNNWSPWKKKDPCMEQTFEGTDGEVGFISRWKGNKGVGEGEQEIVSIIEDESIDTELRFFKPWKSQSIGHLLVDKVDDNQTMVTWGFSGRNPFPFNIFILFVNFEKAVGKDFEDGLQSLKKILDK</sequence>
<dbReference type="AlphaFoldDB" id="A0AAU7BW15"/>
<name>A0AAU7BW15_9FLAO</name>
<dbReference type="Gene3D" id="3.30.530.20">
    <property type="match status" value="1"/>
</dbReference>
<dbReference type="EMBL" id="CP157199">
    <property type="protein sequence ID" value="XBG62278.1"/>
    <property type="molecule type" value="Genomic_DNA"/>
</dbReference>